<evidence type="ECO:0000259" key="1">
    <source>
        <dbReference type="Pfam" id="PF01882"/>
    </source>
</evidence>
<accession>A0ABT3RY36</accession>
<dbReference type="RefSeq" id="WP_266058825.1">
    <property type="nucleotide sequence ID" value="NZ_JAPFQN010000014.1"/>
</dbReference>
<comment type="caution">
    <text evidence="2">The sequence shown here is derived from an EMBL/GenBank/DDBJ whole genome shotgun (WGS) entry which is preliminary data.</text>
</comment>
<reference evidence="2 3" key="1">
    <citation type="submission" date="2022-11" db="EMBL/GenBank/DDBJ databases">
        <title>The characterization of three novel Bacteroidetes species and genomic analysis of their roles in tidal elemental geochemical cycles.</title>
        <authorList>
            <person name="Ma K."/>
        </authorList>
    </citation>
    <scope>NUCLEOTIDE SEQUENCE [LARGE SCALE GENOMIC DNA]</scope>
    <source>
        <strain evidence="2 3">M17</strain>
    </source>
</reference>
<proteinExistence type="predicted"/>
<organism evidence="2 3">
    <name type="scientific">Mangrovivirga halotolerans</name>
    <dbReference type="NCBI Taxonomy" id="2993936"/>
    <lineage>
        <taxon>Bacteria</taxon>
        <taxon>Pseudomonadati</taxon>
        <taxon>Bacteroidota</taxon>
        <taxon>Cytophagia</taxon>
        <taxon>Cytophagales</taxon>
        <taxon>Mangrovivirgaceae</taxon>
        <taxon>Mangrovivirga</taxon>
    </lineage>
</organism>
<protein>
    <submittedName>
        <fullName evidence="2">DUF58 domain-containing protein</fullName>
    </submittedName>
</protein>
<dbReference type="PANTHER" id="PTHR33608">
    <property type="entry name" value="BLL2464 PROTEIN"/>
    <property type="match status" value="1"/>
</dbReference>
<sequence length="288" mass="33448">MVKPGYSYRELDQLIFEIQRKAEAFLQGRHEGLKTGIGITFSHYRQYMPGDDLRTLDWKMYAKTGKFYVKMSEIETNLRLKLIVDATSSMLHPVGDSTKWNYIQKFLAGFIYVAHRSGDRLNLQWVGGTDEQVIRKLDISHWQNLAVKIFSTSPSGNDSTGEKEITWKHMLPDAEEEVVILTDGYDDRFKKFIEKYSTPKKHITLLHVLSPEELELNYNYESFQDLETGKILTTSTNKAKGEYLKKLNKFIAEWKEVCYSNGADYRQLILSDDPVKLLVEFLTGKHRI</sequence>
<dbReference type="Proteomes" id="UP001209885">
    <property type="component" value="Unassembled WGS sequence"/>
</dbReference>
<evidence type="ECO:0000313" key="2">
    <source>
        <dbReference type="EMBL" id="MCX2746122.1"/>
    </source>
</evidence>
<feature type="domain" description="DUF58" evidence="1">
    <location>
        <begin position="44"/>
        <end position="239"/>
    </location>
</feature>
<dbReference type="EMBL" id="JAPFQN010000014">
    <property type="protein sequence ID" value="MCX2746122.1"/>
    <property type="molecule type" value="Genomic_DNA"/>
</dbReference>
<gene>
    <name evidence="2" type="ORF">OO013_19745</name>
</gene>
<dbReference type="InterPro" id="IPR036465">
    <property type="entry name" value="vWFA_dom_sf"/>
</dbReference>
<dbReference type="Pfam" id="PF01882">
    <property type="entry name" value="DUF58"/>
    <property type="match status" value="1"/>
</dbReference>
<dbReference type="SUPFAM" id="SSF53300">
    <property type="entry name" value="vWA-like"/>
    <property type="match status" value="1"/>
</dbReference>
<keyword evidence="3" id="KW-1185">Reference proteome</keyword>
<dbReference type="InterPro" id="IPR002881">
    <property type="entry name" value="DUF58"/>
</dbReference>
<name>A0ABT3RY36_9BACT</name>
<evidence type="ECO:0000313" key="3">
    <source>
        <dbReference type="Proteomes" id="UP001209885"/>
    </source>
</evidence>
<dbReference type="PANTHER" id="PTHR33608:SF7">
    <property type="entry name" value="DUF58 DOMAIN-CONTAINING PROTEIN"/>
    <property type="match status" value="1"/>
</dbReference>